<dbReference type="AlphaFoldDB" id="A0A843UEU0"/>
<evidence type="ECO:0000313" key="2">
    <source>
        <dbReference type="EMBL" id="MQL80707.1"/>
    </source>
</evidence>
<name>A0A843UEU0_COLES</name>
<accession>A0A843UEU0</accession>
<evidence type="ECO:0000313" key="3">
    <source>
        <dbReference type="Proteomes" id="UP000652761"/>
    </source>
</evidence>
<protein>
    <submittedName>
        <fullName evidence="2">Uncharacterized protein</fullName>
    </submittedName>
</protein>
<keyword evidence="3" id="KW-1185">Reference proteome</keyword>
<feature type="compositionally biased region" description="Basic and acidic residues" evidence="1">
    <location>
        <begin position="40"/>
        <end position="87"/>
    </location>
</feature>
<sequence length="163" mass="18894">MSYALSKQTFSWILVCKTAKDMWDKLKLAYGREPIVVEVQDKEDTGAQISEEAKDERIESVAETEEARTHGQEESEHEAPQEDILPHEEEDIKEEPHIEGEPQIFLKEEIPEDVSVKKVSDEEEAEEAFQTYLRGVLHQKGEDLVLLLTKPRSEVFYIDQFFN</sequence>
<proteinExistence type="predicted"/>
<dbReference type="EMBL" id="NMUH01000521">
    <property type="protein sequence ID" value="MQL80707.1"/>
    <property type="molecule type" value="Genomic_DNA"/>
</dbReference>
<feature type="compositionally biased region" description="Basic and acidic residues" evidence="1">
    <location>
        <begin position="94"/>
        <end position="106"/>
    </location>
</feature>
<organism evidence="2 3">
    <name type="scientific">Colocasia esculenta</name>
    <name type="common">Wild taro</name>
    <name type="synonym">Arum esculentum</name>
    <dbReference type="NCBI Taxonomy" id="4460"/>
    <lineage>
        <taxon>Eukaryota</taxon>
        <taxon>Viridiplantae</taxon>
        <taxon>Streptophyta</taxon>
        <taxon>Embryophyta</taxon>
        <taxon>Tracheophyta</taxon>
        <taxon>Spermatophyta</taxon>
        <taxon>Magnoliopsida</taxon>
        <taxon>Liliopsida</taxon>
        <taxon>Araceae</taxon>
        <taxon>Aroideae</taxon>
        <taxon>Colocasieae</taxon>
        <taxon>Colocasia</taxon>
    </lineage>
</organism>
<evidence type="ECO:0000256" key="1">
    <source>
        <dbReference type="SAM" id="MobiDB-lite"/>
    </source>
</evidence>
<reference evidence="2" key="1">
    <citation type="submission" date="2017-07" db="EMBL/GenBank/DDBJ databases">
        <title>Taro Niue Genome Assembly and Annotation.</title>
        <authorList>
            <person name="Atibalentja N."/>
            <person name="Keating K."/>
            <person name="Fields C.J."/>
        </authorList>
    </citation>
    <scope>NUCLEOTIDE SEQUENCE</scope>
    <source>
        <strain evidence="2">Niue_2</strain>
        <tissue evidence="2">Leaf</tissue>
    </source>
</reference>
<feature type="region of interest" description="Disordered" evidence="1">
    <location>
        <begin position="40"/>
        <end position="106"/>
    </location>
</feature>
<gene>
    <name evidence="2" type="ORF">Taro_013158</name>
</gene>
<comment type="caution">
    <text evidence="2">The sequence shown here is derived from an EMBL/GenBank/DDBJ whole genome shotgun (WGS) entry which is preliminary data.</text>
</comment>
<dbReference type="Proteomes" id="UP000652761">
    <property type="component" value="Unassembled WGS sequence"/>
</dbReference>